<evidence type="ECO:0000313" key="1">
    <source>
        <dbReference type="EMBL" id="MCC4308397.1"/>
    </source>
</evidence>
<keyword evidence="2" id="KW-1185">Reference proteome</keyword>
<dbReference type="RefSeq" id="WP_228233602.1">
    <property type="nucleotide sequence ID" value="NZ_ARXL01000054.1"/>
</dbReference>
<proteinExistence type="predicted"/>
<protein>
    <submittedName>
        <fullName evidence="1">Oxalurate catabolism protein HpxZ</fullName>
    </submittedName>
</protein>
<organism evidence="1 2">
    <name type="scientific">Alloalcanivorax marinus</name>
    <dbReference type="NCBI Taxonomy" id="1177169"/>
    <lineage>
        <taxon>Bacteria</taxon>
        <taxon>Pseudomonadati</taxon>
        <taxon>Pseudomonadota</taxon>
        <taxon>Gammaproteobacteria</taxon>
        <taxon>Oceanospirillales</taxon>
        <taxon>Alcanivoracaceae</taxon>
        <taxon>Alloalcanivorax</taxon>
    </lineage>
</organism>
<sequence length="131" mass="14704">MNASPEINRPRVVAEVRTAFDDYERALLDNNLAVLDGYFWDHDATVRYGVAENLHGAGEIARYRRQCQPVGPGRKLFNTVITTFGDDCATVSTQFRDGVSERVGRQMQTWVRFADGWKVVAAHVSVDLSTL</sequence>
<accession>A0A9Q3UK15</accession>
<evidence type="ECO:0000313" key="2">
    <source>
        <dbReference type="Proteomes" id="UP001108027"/>
    </source>
</evidence>
<dbReference type="SUPFAM" id="SSF54427">
    <property type="entry name" value="NTF2-like"/>
    <property type="match status" value="1"/>
</dbReference>
<name>A0A9Q3UK15_9GAMM</name>
<dbReference type="Gene3D" id="3.10.450.50">
    <property type="match status" value="1"/>
</dbReference>
<dbReference type="NCBIfam" id="NF033625">
    <property type="entry name" value="HpxZ"/>
    <property type="match status" value="1"/>
</dbReference>
<dbReference type="InterPro" id="IPR032710">
    <property type="entry name" value="NTF2-like_dom_sf"/>
</dbReference>
<dbReference type="AlphaFoldDB" id="A0A9Q3UK15"/>
<reference evidence="1" key="1">
    <citation type="submission" date="2021-10" db="EMBL/GenBank/DDBJ databases">
        <title>The diversity and Nitrogen Metabolism of Culturable Nitrate-Utilizing Bacteria Within the Oxygen Minimum Zone of the Changjiang (Yangtze River)Estuary.</title>
        <authorList>
            <person name="Zhang D."/>
            <person name="Zheng J."/>
            <person name="Liu S."/>
            <person name="He W."/>
        </authorList>
    </citation>
    <scope>NUCLEOTIDE SEQUENCE</scope>
    <source>
        <strain evidence="1">FXH-223</strain>
    </source>
</reference>
<comment type="caution">
    <text evidence="1">The sequence shown here is derived from an EMBL/GenBank/DDBJ whole genome shotgun (WGS) entry which is preliminary data.</text>
</comment>
<dbReference type="EMBL" id="JAJGNA010000006">
    <property type="protein sequence ID" value="MCC4308397.1"/>
    <property type="molecule type" value="Genomic_DNA"/>
</dbReference>
<dbReference type="Pfam" id="PF11533">
    <property type="entry name" value="AtzH-like"/>
    <property type="match status" value="1"/>
</dbReference>
<gene>
    <name evidence="1" type="primary">hpxZ</name>
    <name evidence="1" type="ORF">LL252_07405</name>
</gene>
<dbReference type="InterPro" id="IPR024507">
    <property type="entry name" value="AtzH-like"/>
</dbReference>
<dbReference type="Proteomes" id="UP001108027">
    <property type="component" value="Unassembled WGS sequence"/>
</dbReference>